<dbReference type="Pfam" id="PF22675">
    <property type="entry name" value="KH-I_KHDC4-BBP"/>
    <property type="match status" value="1"/>
</dbReference>
<dbReference type="EMBL" id="QKKF02025464">
    <property type="protein sequence ID" value="RZF37026.1"/>
    <property type="molecule type" value="Genomic_DNA"/>
</dbReference>
<dbReference type="SMART" id="SM00322">
    <property type="entry name" value="KH"/>
    <property type="match status" value="1"/>
</dbReference>
<dbReference type="AlphaFoldDB" id="A0A482WUP8"/>
<dbReference type="GO" id="GO:0000381">
    <property type="term" value="P:regulation of alternative mRNA splicing, via spliceosome"/>
    <property type="evidence" value="ECO:0007669"/>
    <property type="project" value="TreeGrafter"/>
</dbReference>
<dbReference type="Gene3D" id="3.30.1370.10">
    <property type="entry name" value="K Homology domain, type 1"/>
    <property type="match status" value="1"/>
</dbReference>
<sequence>MDQRTSFKQSKLEFGEAQDNFKPKSEAEDGGASLPEDKDVDFIQNLLKEKLSLDQEKHPNILRLINKELDQFQKSKSQRDVQYVDIYREKPIKLSAKVLVPVKVHPNFNFVGKLLGPKGSSLKRLQEETQSRMFILGRGSMKDKEKEEELRQSLDPKYAHLSDDLHVEISVLASPAEAHAKMALALVEIRKYLIPDYYDEIRREQMQQIKAEHHTFVPSIGHGSAMPSRAAMPPAPMQRGIATHPFAGKSVLRTVRLKAAAYGVSSDAYNFYDDEAEKWKNYNDYGNGRDYYNGDYSGGASSYNGYNNFAANKANNGRNGRRLL</sequence>
<name>A0A482WUP8_LAOST</name>
<dbReference type="InterPro" id="IPR045071">
    <property type="entry name" value="BBP-like"/>
</dbReference>
<dbReference type="CDD" id="cd22384">
    <property type="entry name" value="KH-I_KHDRBS"/>
    <property type="match status" value="1"/>
</dbReference>
<evidence type="ECO:0000256" key="2">
    <source>
        <dbReference type="SAM" id="MobiDB-lite"/>
    </source>
</evidence>
<evidence type="ECO:0000313" key="5">
    <source>
        <dbReference type="Proteomes" id="UP000291343"/>
    </source>
</evidence>
<dbReference type="SMR" id="A0A482WUP8"/>
<evidence type="ECO:0000313" key="4">
    <source>
        <dbReference type="EMBL" id="RZF37026.1"/>
    </source>
</evidence>
<feature type="region of interest" description="Disordered" evidence="2">
    <location>
        <begin position="1"/>
        <end position="37"/>
    </location>
</feature>
<protein>
    <recommendedName>
        <fullName evidence="3">K Homology domain-containing protein</fullName>
    </recommendedName>
</protein>
<dbReference type="Proteomes" id="UP000291343">
    <property type="component" value="Unassembled WGS sequence"/>
</dbReference>
<dbReference type="InParanoid" id="A0A482WUP8"/>
<dbReference type="OrthoDB" id="6777263at2759"/>
<feature type="compositionally biased region" description="Basic and acidic residues" evidence="2">
    <location>
        <begin position="1"/>
        <end position="27"/>
    </location>
</feature>
<proteinExistence type="predicted"/>
<reference evidence="4 5" key="1">
    <citation type="journal article" date="2017" name="Gigascience">
        <title>Genome sequence of the small brown planthopper, Laodelphax striatellus.</title>
        <authorList>
            <person name="Zhu J."/>
            <person name="Jiang F."/>
            <person name="Wang X."/>
            <person name="Yang P."/>
            <person name="Bao Y."/>
            <person name="Zhao W."/>
            <person name="Wang W."/>
            <person name="Lu H."/>
            <person name="Wang Q."/>
            <person name="Cui N."/>
            <person name="Li J."/>
            <person name="Chen X."/>
            <person name="Luo L."/>
            <person name="Yu J."/>
            <person name="Kang L."/>
            <person name="Cui F."/>
        </authorList>
    </citation>
    <scope>NUCLEOTIDE SEQUENCE [LARGE SCALE GENOMIC DNA]</scope>
    <source>
        <strain evidence="4">Lst14</strain>
    </source>
</reference>
<dbReference type="PANTHER" id="PTHR11208">
    <property type="entry name" value="RNA-BINDING PROTEIN RELATED"/>
    <property type="match status" value="1"/>
</dbReference>
<evidence type="ECO:0000259" key="3">
    <source>
        <dbReference type="SMART" id="SM00322"/>
    </source>
</evidence>
<dbReference type="InterPro" id="IPR055256">
    <property type="entry name" value="KH_1_KHDC4/BBP-like"/>
</dbReference>
<feature type="domain" description="K Homology" evidence="3">
    <location>
        <begin position="92"/>
        <end position="188"/>
    </location>
</feature>
<dbReference type="SUPFAM" id="SSF54791">
    <property type="entry name" value="Eukaryotic type KH-domain (KH-domain type I)"/>
    <property type="match status" value="1"/>
</dbReference>
<dbReference type="FunCoup" id="A0A482WUP8">
    <property type="interactions" value="1905"/>
</dbReference>
<accession>A0A482WUP8</accession>
<dbReference type="InterPro" id="IPR004087">
    <property type="entry name" value="KH_dom"/>
</dbReference>
<dbReference type="STRING" id="195883.A0A482WUP8"/>
<dbReference type="PANTHER" id="PTHR11208:SF42">
    <property type="entry name" value="QUAKING RELATED 54B, ISOFORM E"/>
    <property type="match status" value="1"/>
</dbReference>
<gene>
    <name evidence="4" type="ORF">LSTR_LSTR004714</name>
</gene>
<organism evidence="4 5">
    <name type="scientific">Laodelphax striatellus</name>
    <name type="common">Small brown planthopper</name>
    <name type="synonym">Delphax striatella</name>
    <dbReference type="NCBI Taxonomy" id="195883"/>
    <lineage>
        <taxon>Eukaryota</taxon>
        <taxon>Metazoa</taxon>
        <taxon>Ecdysozoa</taxon>
        <taxon>Arthropoda</taxon>
        <taxon>Hexapoda</taxon>
        <taxon>Insecta</taxon>
        <taxon>Pterygota</taxon>
        <taxon>Neoptera</taxon>
        <taxon>Paraneoptera</taxon>
        <taxon>Hemiptera</taxon>
        <taxon>Auchenorrhyncha</taxon>
        <taxon>Fulgoroidea</taxon>
        <taxon>Delphacidae</taxon>
        <taxon>Criomorphinae</taxon>
        <taxon>Laodelphax</taxon>
    </lineage>
</organism>
<evidence type="ECO:0000256" key="1">
    <source>
        <dbReference type="ARBA" id="ARBA00022884"/>
    </source>
</evidence>
<keyword evidence="1" id="KW-0694">RNA-binding</keyword>
<dbReference type="InterPro" id="IPR036612">
    <property type="entry name" value="KH_dom_type_1_sf"/>
</dbReference>
<comment type="caution">
    <text evidence="4">The sequence shown here is derived from an EMBL/GenBank/DDBJ whole genome shotgun (WGS) entry which is preliminary data.</text>
</comment>
<dbReference type="GO" id="GO:0003729">
    <property type="term" value="F:mRNA binding"/>
    <property type="evidence" value="ECO:0007669"/>
    <property type="project" value="TreeGrafter"/>
</dbReference>
<keyword evidence="5" id="KW-1185">Reference proteome</keyword>
<dbReference type="GO" id="GO:0005634">
    <property type="term" value="C:nucleus"/>
    <property type="evidence" value="ECO:0007669"/>
    <property type="project" value="TreeGrafter"/>
</dbReference>